<protein>
    <submittedName>
        <fullName evidence="2">Uncharacterized protein</fullName>
    </submittedName>
</protein>
<feature type="region of interest" description="Disordered" evidence="1">
    <location>
        <begin position="73"/>
        <end position="145"/>
    </location>
</feature>
<keyword evidence="3" id="KW-1185">Reference proteome</keyword>
<comment type="caution">
    <text evidence="2">The sequence shown here is derived from an EMBL/GenBank/DDBJ whole genome shotgun (WGS) entry which is preliminary data.</text>
</comment>
<proteinExistence type="predicted"/>
<gene>
    <name evidence="2" type="ORF">DFQ27_001635</name>
</gene>
<reference evidence="2" key="1">
    <citation type="journal article" date="2020" name="Fungal Divers.">
        <title>Resolving the Mortierellaceae phylogeny through synthesis of multi-gene phylogenetics and phylogenomics.</title>
        <authorList>
            <person name="Vandepol N."/>
            <person name="Liber J."/>
            <person name="Desiro A."/>
            <person name="Na H."/>
            <person name="Kennedy M."/>
            <person name="Barry K."/>
            <person name="Grigoriev I.V."/>
            <person name="Miller A.N."/>
            <person name="O'Donnell K."/>
            <person name="Stajich J.E."/>
            <person name="Bonito G."/>
        </authorList>
    </citation>
    <scope>NUCLEOTIDE SEQUENCE</scope>
    <source>
        <strain evidence="2">BC1065</strain>
    </source>
</reference>
<organism evidence="2 3">
    <name type="scientific">Actinomortierella ambigua</name>
    <dbReference type="NCBI Taxonomy" id="1343610"/>
    <lineage>
        <taxon>Eukaryota</taxon>
        <taxon>Fungi</taxon>
        <taxon>Fungi incertae sedis</taxon>
        <taxon>Mucoromycota</taxon>
        <taxon>Mortierellomycotina</taxon>
        <taxon>Mortierellomycetes</taxon>
        <taxon>Mortierellales</taxon>
        <taxon>Mortierellaceae</taxon>
        <taxon>Actinomortierella</taxon>
    </lineage>
</organism>
<evidence type="ECO:0000313" key="2">
    <source>
        <dbReference type="EMBL" id="KAG0263678.1"/>
    </source>
</evidence>
<dbReference type="EMBL" id="JAAAJB010000156">
    <property type="protein sequence ID" value="KAG0263678.1"/>
    <property type="molecule type" value="Genomic_DNA"/>
</dbReference>
<name>A0A9P6QEB6_9FUNG</name>
<feature type="compositionally biased region" description="Basic residues" evidence="1">
    <location>
        <begin position="109"/>
        <end position="119"/>
    </location>
</feature>
<evidence type="ECO:0000256" key="1">
    <source>
        <dbReference type="SAM" id="MobiDB-lite"/>
    </source>
</evidence>
<sequence length="421" mass="47346">MLSVRFKRPGYQPEVLPDRLITTIVGTCDPLTEVRNAFATKEDVDRRLGYSIEQADKVSYLGIDLGQTCVAGREPRIGGRSHNRHRGCKSNGRRNKRGFRGGRQQGSKGSKKKKKKKGKKDPSPGGMRHIELFGKQKAVSQPTLKHRSWMEAQKRRPLNQSAVQEGVHESTSIAPVSTIHQQTAGTPDPVETSIPSISTIESAVSPLRGANGCFSKHVDRNEDNKEVLDKFYNGNKFFFKRHKWHARRARQGVYYRLADGFLRMVGGSIGEKKDKDNPVVVRIGLGRFRSTSGLSSLHGTFEEFFHPKEVPPLAMTLWCETESLRRLYCSKCGKYRHRDVLAGHNICNILKSTVEQQERPLYLQPMNEDGSYVWMEKDGKNKDQQAISTSPSPNQAAPTSGKRHMEHDGDERANAKKQAIA</sequence>
<feature type="compositionally biased region" description="Basic residues" evidence="1">
    <location>
        <begin position="79"/>
        <end position="100"/>
    </location>
</feature>
<feature type="compositionally biased region" description="Basic and acidic residues" evidence="1">
    <location>
        <begin position="403"/>
        <end position="414"/>
    </location>
</feature>
<accession>A0A9P6QEB6</accession>
<dbReference type="AlphaFoldDB" id="A0A9P6QEB6"/>
<feature type="region of interest" description="Disordered" evidence="1">
    <location>
        <begin position="377"/>
        <end position="421"/>
    </location>
</feature>
<feature type="compositionally biased region" description="Polar residues" evidence="1">
    <location>
        <begin position="384"/>
        <end position="398"/>
    </location>
</feature>
<dbReference type="Proteomes" id="UP000807716">
    <property type="component" value="Unassembled WGS sequence"/>
</dbReference>
<dbReference type="OrthoDB" id="2431340at2759"/>
<evidence type="ECO:0000313" key="3">
    <source>
        <dbReference type="Proteomes" id="UP000807716"/>
    </source>
</evidence>